<proteinExistence type="predicted"/>
<dbReference type="RefSeq" id="WP_184705612.1">
    <property type="nucleotide sequence ID" value="NZ_JACHKZ010000003.1"/>
</dbReference>
<feature type="region of interest" description="Disordered" evidence="1">
    <location>
        <begin position="350"/>
        <end position="447"/>
    </location>
</feature>
<dbReference type="PANTHER" id="PTHR40278:SF1">
    <property type="entry name" value="DNA UTILIZATION PROTEIN HOFN"/>
    <property type="match status" value="1"/>
</dbReference>
<accession>A0ABR6RCB7</accession>
<reference evidence="3 4" key="1">
    <citation type="submission" date="2020-08" db="EMBL/GenBank/DDBJ databases">
        <title>Functional genomics of gut bacteria from endangered species of beetles.</title>
        <authorList>
            <person name="Carlos-Shanley C."/>
        </authorList>
    </citation>
    <scope>NUCLEOTIDE SEQUENCE [LARGE SCALE GENOMIC DNA]</scope>
    <source>
        <strain evidence="3 4">S00124</strain>
    </source>
</reference>
<evidence type="ECO:0000313" key="3">
    <source>
        <dbReference type="EMBL" id="MBB6576799.1"/>
    </source>
</evidence>
<dbReference type="InterPro" id="IPR007813">
    <property type="entry name" value="PilN"/>
</dbReference>
<organism evidence="3 4">
    <name type="scientific">Comamonas odontotermitis</name>
    <dbReference type="NCBI Taxonomy" id="379895"/>
    <lineage>
        <taxon>Bacteria</taxon>
        <taxon>Pseudomonadati</taxon>
        <taxon>Pseudomonadota</taxon>
        <taxon>Betaproteobacteria</taxon>
        <taxon>Burkholderiales</taxon>
        <taxon>Comamonadaceae</taxon>
        <taxon>Comamonas</taxon>
    </lineage>
</organism>
<feature type="compositionally biased region" description="Pro residues" evidence="1">
    <location>
        <begin position="394"/>
        <end position="412"/>
    </location>
</feature>
<dbReference type="InterPro" id="IPR052534">
    <property type="entry name" value="Extracell_DNA_Util/SecSys_Comp"/>
</dbReference>
<keyword evidence="2" id="KW-0472">Membrane</keyword>
<keyword evidence="2" id="KW-0812">Transmembrane</keyword>
<gene>
    <name evidence="3" type="ORF">HNP33_000847</name>
</gene>
<dbReference type="PANTHER" id="PTHR40278">
    <property type="entry name" value="DNA UTILIZATION PROTEIN HOFN"/>
    <property type="match status" value="1"/>
</dbReference>
<dbReference type="Pfam" id="PF05137">
    <property type="entry name" value="PilN"/>
    <property type="match status" value="1"/>
</dbReference>
<dbReference type="Proteomes" id="UP000562492">
    <property type="component" value="Unassembled WGS sequence"/>
</dbReference>
<dbReference type="EMBL" id="JACHKZ010000003">
    <property type="protein sequence ID" value="MBB6576799.1"/>
    <property type="molecule type" value="Genomic_DNA"/>
</dbReference>
<feature type="compositionally biased region" description="Low complexity" evidence="1">
    <location>
        <begin position="365"/>
        <end position="393"/>
    </location>
</feature>
<name>A0ABR6RCB7_9BURK</name>
<evidence type="ECO:0000256" key="1">
    <source>
        <dbReference type="SAM" id="MobiDB-lite"/>
    </source>
</evidence>
<evidence type="ECO:0000313" key="4">
    <source>
        <dbReference type="Proteomes" id="UP000562492"/>
    </source>
</evidence>
<keyword evidence="4" id="KW-1185">Reference proteome</keyword>
<feature type="compositionally biased region" description="Low complexity" evidence="1">
    <location>
        <begin position="413"/>
        <end position="423"/>
    </location>
</feature>
<feature type="transmembrane region" description="Helical" evidence="2">
    <location>
        <begin position="196"/>
        <end position="215"/>
    </location>
</feature>
<evidence type="ECO:0000256" key="2">
    <source>
        <dbReference type="SAM" id="Phobius"/>
    </source>
</evidence>
<protein>
    <submittedName>
        <fullName evidence="3">General secretion pathway protein L</fullName>
    </submittedName>
</protein>
<comment type="caution">
    <text evidence="3">The sequence shown here is derived from an EMBL/GenBank/DDBJ whole genome shotgun (WGS) entry which is preliminary data.</text>
</comment>
<keyword evidence="2" id="KW-1133">Transmembrane helix</keyword>
<sequence length="447" mass="46934">MALSTDSRFFGLDLNQLKADVLKTWQKAPQWPPLSWLRPEQALTLVPTQGDPVVVWESGSPAPDGKRAPEFWAVEIPESMVLRKTLQLPALDPQDCASAAQLEVQAISPFAAADVLWGYAELSRSSQAVRMQLVLASRTQVEPYIQSKIAERQQTLAENAKPLLQPEVWVFAPQRQPIVIHGFGEGARAAAGRKKLMLNAVGVGVAALLCIALALTPTAQLRLRAIEAVHAYEGMAAKTTDVVGKREQLMQSADKVAALSELLAERVDSVKVLSMLTKILPDDTALQSARVQGNKVTLVGLTENSSTLMQKLSNEEGVKDVRAPSAATRLAGANRESFTIELTLDNRVFGPTLKVEDPPPPSQPAPADGAGAQPAAASNEAPAAAPAALSAAPAPAPAAAPATPQPTPPQSAPPSSANAPKGPTLGGSRSGPSLGGSKPAPAQETRK</sequence>